<keyword evidence="3" id="KW-1185">Reference proteome</keyword>
<dbReference type="InterPro" id="IPR018633">
    <property type="entry name" value="DUF2357"/>
</dbReference>
<protein>
    <submittedName>
        <fullName evidence="2">DUF2357 domain-containing protein</fullName>
    </submittedName>
</protein>
<dbReference type="Proteomes" id="UP000663090">
    <property type="component" value="Chromosome"/>
</dbReference>
<dbReference type="EMBL" id="CP071091">
    <property type="protein sequence ID" value="QSQ11230.1"/>
    <property type="molecule type" value="Genomic_DNA"/>
</dbReference>
<feature type="domain" description="DUF2357" evidence="1">
    <location>
        <begin position="68"/>
        <end position="258"/>
    </location>
</feature>
<evidence type="ECO:0000313" key="2">
    <source>
        <dbReference type="EMBL" id="QSQ11230.1"/>
    </source>
</evidence>
<sequence>MHFRDEKGHHLEGIIQDGVVVLEEDQTYQLALQLSEAAQEEPRGWFGELELKWDSASTSFTLRTSYWVGTQSLRIQAPQGEHLLPVKVLPRKTKLQGETWAHLLSDLDAWMPGATVGQEGGRHGNVGHQGCDIAGVASVLGDLVPAFEAALTSVLRAPKEHSVEHWTEVPIHSVKQADRGTLRWLASHPNTYQGVRGYAESFGTGPVPRVPSRAWQGALDHAANRHVAWLTRQVVLKLRDTVECVQRGIKKAKSLDPDLKHWCEARVQRLTQGAQDIEALLFETPLGTMTPEYASDSAILTFVDDPLYARVHAFAQLFLAPRFRLPDDEALLAAPVRPSYELYELWTFLALRRLLAELLPKAQWSERHTDSLRLFDKKPRGASYTARWQGHGTLTLSFNLPFPGFLTQERNQSAHWSISKARRPDLVVTWQPDVGRARWLCLDAKYRTDPQGIADAFESAHIYRDSLRWRDMGEQGRCSGAVLLVPTRLPQTEPWFEKSFRDEHHVGVFCLTPGQPPPTELIEWLRHTLALEPLATESTAGG</sequence>
<name>A0ABX7N0K6_9BACT</name>
<dbReference type="Pfam" id="PF04411">
    <property type="entry name" value="PDDEXK_7"/>
    <property type="match status" value="1"/>
</dbReference>
<dbReference type="InterPro" id="IPR007505">
    <property type="entry name" value="PDDEXK_7"/>
</dbReference>
<dbReference type="RefSeq" id="WP_206712987.1">
    <property type="nucleotide sequence ID" value="NZ_CP071091.1"/>
</dbReference>
<reference evidence="2 3" key="1">
    <citation type="submission" date="2021-02" db="EMBL/GenBank/DDBJ databases">
        <title>De Novo genome assembly of isolated myxobacteria.</title>
        <authorList>
            <person name="Stevens D.C."/>
        </authorList>
    </citation>
    <scope>NUCLEOTIDE SEQUENCE [LARGE SCALE GENOMIC DNA]</scope>
    <source>
        <strain evidence="2 3">SCHIC003</strain>
    </source>
</reference>
<proteinExistence type="predicted"/>
<organism evidence="2 3">
    <name type="scientific">Myxococcus landrumensis</name>
    <dbReference type="NCBI Taxonomy" id="2813577"/>
    <lineage>
        <taxon>Bacteria</taxon>
        <taxon>Pseudomonadati</taxon>
        <taxon>Myxococcota</taxon>
        <taxon>Myxococcia</taxon>
        <taxon>Myxococcales</taxon>
        <taxon>Cystobacterineae</taxon>
        <taxon>Myxococcaceae</taxon>
        <taxon>Myxococcus</taxon>
    </lineage>
</organism>
<evidence type="ECO:0000259" key="1">
    <source>
        <dbReference type="Pfam" id="PF09823"/>
    </source>
</evidence>
<dbReference type="Pfam" id="PF09823">
    <property type="entry name" value="DUF2357"/>
    <property type="match status" value="1"/>
</dbReference>
<evidence type="ECO:0000313" key="3">
    <source>
        <dbReference type="Proteomes" id="UP000663090"/>
    </source>
</evidence>
<gene>
    <name evidence="2" type="ORF">JY572_22710</name>
</gene>
<accession>A0ABX7N0K6</accession>